<dbReference type="EMBL" id="FWFP01000005">
    <property type="protein sequence ID" value="SLN41793.1"/>
    <property type="molecule type" value="Genomic_DNA"/>
</dbReference>
<protein>
    <submittedName>
        <fullName evidence="8">Fatty acid hydroxylase superfamily protein</fullName>
    </submittedName>
</protein>
<dbReference type="PANTHER" id="PTHR11863">
    <property type="entry name" value="STEROL DESATURASE"/>
    <property type="match status" value="1"/>
</dbReference>
<feature type="transmembrane region" description="Helical" evidence="6">
    <location>
        <begin position="150"/>
        <end position="173"/>
    </location>
</feature>
<evidence type="ECO:0000259" key="7">
    <source>
        <dbReference type="Pfam" id="PF04116"/>
    </source>
</evidence>
<evidence type="ECO:0000256" key="2">
    <source>
        <dbReference type="ARBA" id="ARBA00022692"/>
    </source>
</evidence>
<evidence type="ECO:0000256" key="3">
    <source>
        <dbReference type="ARBA" id="ARBA00022989"/>
    </source>
</evidence>
<dbReference type="AlphaFoldDB" id="A0A1X6Z5L9"/>
<organism evidence="8 9">
    <name type="scientific">Ruegeria meonggei</name>
    <dbReference type="NCBI Taxonomy" id="1446476"/>
    <lineage>
        <taxon>Bacteria</taxon>
        <taxon>Pseudomonadati</taxon>
        <taxon>Pseudomonadota</taxon>
        <taxon>Alphaproteobacteria</taxon>
        <taxon>Rhodobacterales</taxon>
        <taxon>Roseobacteraceae</taxon>
        <taxon>Ruegeria</taxon>
    </lineage>
</organism>
<dbReference type="InterPro" id="IPR006694">
    <property type="entry name" value="Fatty_acid_hydroxylase"/>
</dbReference>
<feature type="transmembrane region" description="Helical" evidence="6">
    <location>
        <begin position="62"/>
        <end position="83"/>
    </location>
</feature>
<feature type="transmembrane region" description="Helical" evidence="6">
    <location>
        <begin position="185"/>
        <end position="207"/>
    </location>
</feature>
<keyword evidence="3 6" id="KW-1133">Transmembrane helix</keyword>
<evidence type="ECO:0000313" key="9">
    <source>
        <dbReference type="Proteomes" id="UP000193778"/>
    </source>
</evidence>
<gene>
    <name evidence="8" type="ORF">RUM8411_01840</name>
</gene>
<keyword evidence="4 6" id="KW-0472">Membrane</keyword>
<evidence type="ECO:0000256" key="5">
    <source>
        <dbReference type="SAM" id="MobiDB-lite"/>
    </source>
</evidence>
<proteinExistence type="predicted"/>
<dbReference type="GO" id="GO:0005506">
    <property type="term" value="F:iron ion binding"/>
    <property type="evidence" value="ECO:0007669"/>
    <property type="project" value="InterPro"/>
</dbReference>
<evidence type="ECO:0000256" key="1">
    <source>
        <dbReference type="ARBA" id="ARBA00004370"/>
    </source>
</evidence>
<reference evidence="9" key="1">
    <citation type="submission" date="2017-03" db="EMBL/GenBank/DDBJ databases">
        <authorList>
            <person name="Rodrigo-Torres L."/>
            <person name="Arahal R.D."/>
            <person name="Lucena T."/>
        </authorList>
    </citation>
    <scope>NUCLEOTIDE SEQUENCE [LARGE SCALE GENOMIC DNA]</scope>
    <source>
        <strain evidence="9">CECT 8411</strain>
    </source>
</reference>
<accession>A0A1X6Z5L9</accession>
<dbReference type="Pfam" id="PF04116">
    <property type="entry name" value="FA_hydroxylase"/>
    <property type="match status" value="1"/>
</dbReference>
<evidence type="ECO:0000256" key="6">
    <source>
        <dbReference type="SAM" id="Phobius"/>
    </source>
</evidence>
<feature type="domain" description="Fatty acid hydroxylase" evidence="7">
    <location>
        <begin position="198"/>
        <end position="323"/>
    </location>
</feature>
<name>A0A1X6Z5L9_9RHOB</name>
<comment type="subcellular location">
    <subcellularLocation>
        <location evidence="1">Membrane</location>
    </subcellularLocation>
</comment>
<dbReference type="GO" id="GO:0008610">
    <property type="term" value="P:lipid biosynthetic process"/>
    <property type="evidence" value="ECO:0007669"/>
    <property type="project" value="InterPro"/>
</dbReference>
<dbReference type="GO" id="GO:0016020">
    <property type="term" value="C:membrane"/>
    <property type="evidence" value="ECO:0007669"/>
    <property type="project" value="UniProtKB-SubCell"/>
</dbReference>
<feature type="region of interest" description="Disordered" evidence="5">
    <location>
        <begin position="1"/>
        <end position="24"/>
    </location>
</feature>
<evidence type="ECO:0000313" key="8">
    <source>
        <dbReference type="EMBL" id="SLN41793.1"/>
    </source>
</evidence>
<dbReference type="Proteomes" id="UP000193778">
    <property type="component" value="Unassembled WGS sequence"/>
</dbReference>
<dbReference type="InterPro" id="IPR050307">
    <property type="entry name" value="Sterol_Desaturase_Related"/>
</dbReference>
<dbReference type="GO" id="GO:0016491">
    <property type="term" value="F:oxidoreductase activity"/>
    <property type="evidence" value="ECO:0007669"/>
    <property type="project" value="InterPro"/>
</dbReference>
<evidence type="ECO:0000256" key="4">
    <source>
        <dbReference type="ARBA" id="ARBA00023136"/>
    </source>
</evidence>
<keyword evidence="9" id="KW-1185">Reference proteome</keyword>
<keyword evidence="2 6" id="KW-0812">Transmembrane</keyword>
<sequence length="344" mass="40230">MPTGPTMPRDQRAAQITGATPDPESARWNYCPEGPVNLNPLFRWPLRPVAVLKWYSGAWLQITALTLCLVLAVGAYALFFPALESMQSFAPGWMFRIWLLNMVPQILVAGGLHWWLYMRKGQGMYKKFDRRDLTRDNGTFTFRNQVWDNIWWTLGSAMTVATVYQWGIYWAMANGYMPTVTWASAPVWCLVWLAFIPMWSGLHFYWVHRLEHHPKLYKHVHAVHHRNVNIGPWSGISNHWYENLFYFTTYFIHLIVPSHPLHLLFHSYFQQVSPVLSHSGFEKLKVGDADAARAGDFFHQLHHRYFECNYGTSEIPFDKWFGTYHDGSAEATTRTRAYKKQMYT</sequence>
<feature type="transmembrane region" description="Helical" evidence="6">
    <location>
        <begin position="95"/>
        <end position="117"/>
    </location>
</feature>